<keyword evidence="5" id="KW-1185">Reference proteome</keyword>
<keyword evidence="4" id="KW-0255">Endonuclease</keyword>
<proteinExistence type="inferred from homology"/>
<dbReference type="PANTHER" id="PTHR35936">
    <property type="entry name" value="MEMBRANE-BOUND LYTIC MUREIN TRANSGLYCOSYLASE F"/>
    <property type="match status" value="1"/>
</dbReference>
<dbReference type="EMBL" id="CP015243">
    <property type="protein sequence ID" value="ANF57375.1"/>
    <property type="molecule type" value="Genomic_DNA"/>
</dbReference>
<reference evidence="4 5" key="1">
    <citation type="submission" date="2016-04" db="EMBL/GenBank/DDBJ databases">
        <title>Complete Genome Sequence of Halotalea alkalilenta IHB B 13600.</title>
        <authorList>
            <person name="Swarnkar M.K."/>
            <person name="Sharma A."/>
            <person name="Kaushal K."/>
            <person name="Soni R."/>
            <person name="Rana S."/>
            <person name="Singh A.K."/>
            <person name="Gulati A."/>
        </authorList>
    </citation>
    <scope>NUCLEOTIDE SEQUENCE [LARGE SCALE GENOMIC DNA]</scope>
    <source>
        <strain evidence="4 5">IHB B 13600</strain>
    </source>
</reference>
<evidence type="ECO:0000313" key="5">
    <source>
        <dbReference type="Proteomes" id="UP000077875"/>
    </source>
</evidence>
<keyword evidence="2" id="KW-0732">Signal</keyword>
<organism evidence="4 5">
    <name type="scientific">Halotalea alkalilenta</name>
    <dbReference type="NCBI Taxonomy" id="376489"/>
    <lineage>
        <taxon>Bacteria</taxon>
        <taxon>Pseudomonadati</taxon>
        <taxon>Pseudomonadota</taxon>
        <taxon>Gammaproteobacteria</taxon>
        <taxon>Oceanospirillales</taxon>
        <taxon>Halomonadaceae</taxon>
        <taxon>Halotalea</taxon>
    </lineage>
</organism>
<dbReference type="InterPro" id="IPR001638">
    <property type="entry name" value="Solute-binding_3/MltF_N"/>
</dbReference>
<gene>
    <name evidence="4" type="ORF">A5892_07775</name>
</gene>
<evidence type="ECO:0000259" key="3">
    <source>
        <dbReference type="SMART" id="SM00062"/>
    </source>
</evidence>
<evidence type="ECO:0000256" key="1">
    <source>
        <dbReference type="ARBA" id="ARBA00010333"/>
    </source>
</evidence>
<dbReference type="PANTHER" id="PTHR35936:SF17">
    <property type="entry name" value="ARGININE-BINDING EXTRACELLULAR PROTEIN ARTP"/>
    <property type="match status" value="1"/>
</dbReference>
<comment type="similarity">
    <text evidence="1">Belongs to the bacterial solute-binding protein 3 family.</text>
</comment>
<dbReference type="SMART" id="SM00062">
    <property type="entry name" value="PBPb"/>
    <property type="match status" value="1"/>
</dbReference>
<dbReference type="AlphaFoldDB" id="A0A172YEH5"/>
<accession>A0A172YEH5</accession>
<feature type="domain" description="Solute-binding protein family 3/N-terminal" evidence="3">
    <location>
        <begin position="18"/>
        <end position="235"/>
    </location>
</feature>
<keyword evidence="4" id="KW-0540">Nuclease</keyword>
<protein>
    <submittedName>
        <fullName evidence="4">Restriction endonuclease</fullName>
    </submittedName>
</protein>
<evidence type="ECO:0000313" key="4">
    <source>
        <dbReference type="EMBL" id="ANF57375.1"/>
    </source>
</evidence>
<dbReference type="SUPFAM" id="SSF53850">
    <property type="entry name" value="Periplasmic binding protein-like II"/>
    <property type="match status" value="1"/>
</dbReference>
<dbReference type="CDD" id="cd13623">
    <property type="entry name" value="PBP2_AA_hypothetical"/>
    <property type="match status" value="1"/>
</dbReference>
<dbReference type="GO" id="GO:0004519">
    <property type="term" value="F:endonuclease activity"/>
    <property type="evidence" value="ECO:0007669"/>
    <property type="project" value="UniProtKB-KW"/>
</dbReference>
<keyword evidence="4" id="KW-0378">Hydrolase</keyword>
<dbReference type="Pfam" id="PF00497">
    <property type="entry name" value="SBP_bac_3"/>
    <property type="match status" value="1"/>
</dbReference>
<dbReference type="Gene3D" id="3.40.190.10">
    <property type="entry name" value="Periplasmic binding protein-like II"/>
    <property type="match status" value="2"/>
</dbReference>
<dbReference type="RefSeq" id="WP_064122326.1">
    <property type="nucleotide sequence ID" value="NZ_CP015243.1"/>
</dbReference>
<dbReference type="KEGG" id="haa:A5892_07775"/>
<dbReference type="Proteomes" id="UP000077875">
    <property type="component" value="Chromosome"/>
</dbReference>
<name>A0A172YEH5_9GAMM</name>
<sequence>MTSSAPTAVLDQLAPEGRLVAAINFGNPVLAFPHADDGTPQGVSVALARALAERLGVALVTRVFDTAGQVFGATDQQQWTLAFLAIEPVRAEKIAFSEPYALIEGTYLVRDDGPFTAVEQLDRPGNRIVVGRGAAYDLYLSRTLEHAELLREASSQAAVDAFVKGLGDAAAGVRQPLEKAASKHPGLRVLDGRFTAIRQAVGVPKANTEAAEYVHAFVEEMKRTGFVRQALIDSGRSEVTVAP</sequence>
<evidence type="ECO:0000256" key="2">
    <source>
        <dbReference type="ARBA" id="ARBA00022729"/>
    </source>
</evidence>
<dbReference type="STRING" id="376489.A5892_07775"/>